<feature type="domain" description="Alpha-amylase C-terminal" evidence="6">
    <location>
        <begin position="234"/>
        <end position="323"/>
    </location>
</feature>
<dbReference type="SUPFAM" id="SSF51011">
    <property type="entry name" value="Glycosyl hydrolase domain"/>
    <property type="match status" value="1"/>
</dbReference>
<dbReference type="Gene3D" id="3.20.20.80">
    <property type="entry name" value="Glycosidases"/>
    <property type="match status" value="2"/>
</dbReference>
<dbReference type="PANTHER" id="PTHR43447">
    <property type="entry name" value="ALPHA-AMYLASE"/>
    <property type="match status" value="1"/>
</dbReference>
<feature type="domain" description="Glycosyl hydrolase family 13 catalytic" evidence="7">
    <location>
        <begin position="1"/>
        <end position="225"/>
    </location>
</feature>
<proteinExistence type="inferred from homology"/>
<dbReference type="AlphaFoldDB" id="A0AAD9NGB6"/>
<evidence type="ECO:0000259" key="6">
    <source>
        <dbReference type="SMART" id="SM00632"/>
    </source>
</evidence>
<dbReference type="Pfam" id="PF02806">
    <property type="entry name" value="Alpha-amylase_C"/>
    <property type="match status" value="1"/>
</dbReference>
<evidence type="ECO:0000313" key="8">
    <source>
        <dbReference type="EMBL" id="KAK2167573.1"/>
    </source>
</evidence>
<dbReference type="GO" id="GO:0046872">
    <property type="term" value="F:metal ion binding"/>
    <property type="evidence" value="ECO:0007669"/>
    <property type="project" value="UniProtKB-KW"/>
</dbReference>
<reference evidence="8" key="1">
    <citation type="journal article" date="2023" name="Mol. Biol. Evol.">
        <title>Third-Generation Sequencing Reveals the Adaptive Role of the Epigenome in Three Deep-Sea Polychaetes.</title>
        <authorList>
            <person name="Perez M."/>
            <person name="Aroh O."/>
            <person name="Sun Y."/>
            <person name="Lan Y."/>
            <person name="Juniper S.K."/>
            <person name="Young C.R."/>
            <person name="Angers B."/>
            <person name="Qian P.Y."/>
        </authorList>
    </citation>
    <scope>NUCLEOTIDE SEQUENCE</scope>
    <source>
        <strain evidence="8">P08H-3</strain>
    </source>
</reference>
<name>A0AAD9NGB6_9ANNE</name>
<dbReference type="InterPro" id="IPR031319">
    <property type="entry name" value="A-amylase_C"/>
</dbReference>
<gene>
    <name evidence="8" type="ORF">LSH36_26g07043</name>
</gene>
<keyword evidence="5" id="KW-0479">Metal-binding</keyword>
<dbReference type="EMBL" id="JAODUP010000026">
    <property type="protein sequence ID" value="KAK2167573.1"/>
    <property type="molecule type" value="Genomic_DNA"/>
</dbReference>
<evidence type="ECO:0000313" key="9">
    <source>
        <dbReference type="Proteomes" id="UP001208570"/>
    </source>
</evidence>
<evidence type="ECO:0000259" key="7">
    <source>
        <dbReference type="SMART" id="SM00642"/>
    </source>
</evidence>
<protein>
    <recommendedName>
        <fullName evidence="4">alpha-amylase</fullName>
        <ecNumber evidence="4">3.2.1.1</ecNumber>
    </recommendedName>
</protein>
<dbReference type="GO" id="GO:0004556">
    <property type="term" value="F:alpha-amylase activity"/>
    <property type="evidence" value="ECO:0007669"/>
    <property type="project" value="UniProtKB-EC"/>
</dbReference>
<comment type="cofactor">
    <cofactor evidence="2">
        <name>Ca(2+)</name>
        <dbReference type="ChEBI" id="CHEBI:29108"/>
    </cofactor>
</comment>
<dbReference type="InterPro" id="IPR017853">
    <property type="entry name" value="GH"/>
</dbReference>
<evidence type="ECO:0000256" key="5">
    <source>
        <dbReference type="ARBA" id="ARBA00022723"/>
    </source>
</evidence>
<dbReference type="SMART" id="SM00642">
    <property type="entry name" value="Aamy"/>
    <property type="match status" value="1"/>
</dbReference>
<evidence type="ECO:0000256" key="4">
    <source>
        <dbReference type="ARBA" id="ARBA00012595"/>
    </source>
</evidence>
<dbReference type="InterPro" id="IPR006047">
    <property type="entry name" value="GH13_cat_dom"/>
</dbReference>
<organism evidence="8 9">
    <name type="scientific">Paralvinella palmiformis</name>
    <dbReference type="NCBI Taxonomy" id="53620"/>
    <lineage>
        <taxon>Eukaryota</taxon>
        <taxon>Metazoa</taxon>
        <taxon>Spiralia</taxon>
        <taxon>Lophotrochozoa</taxon>
        <taxon>Annelida</taxon>
        <taxon>Polychaeta</taxon>
        <taxon>Sedentaria</taxon>
        <taxon>Canalipalpata</taxon>
        <taxon>Terebellida</taxon>
        <taxon>Terebelliformia</taxon>
        <taxon>Alvinellidae</taxon>
        <taxon>Paralvinella</taxon>
    </lineage>
</organism>
<evidence type="ECO:0000256" key="1">
    <source>
        <dbReference type="ARBA" id="ARBA00000548"/>
    </source>
</evidence>
<comment type="catalytic activity">
    <reaction evidence="1">
        <text>Endohydrolysis of (1-&gt;4)-alpha-D-glucosidic linkages in polysaccharides containing three or more (1-&gt;4)-alpha-linked D-glucose units.</text>
        <dbReference type="EC" id="3.2.1.1"/>
    </reaction>
</comment>
<dbReference type="SMART" id="SM00632">
    <property type="entry name" value="Aamy_C"/>
    <property type="match status" value="1"/>
</dbReference>
<dbReference type="Proteomes" id="UP001208570">
    <property type="component" value="Unassembled WGS sequence"/>
</dbReference>
<comment type="similarity">
    <text evidence="3">Belongs to the glycosyl hydrolase 13 family.</text>
</comment>
<evidence type="ECO:0000256" key="3">
    <source>
        <dbReference type="ARBA" id="ARBA00008061"/>
    </source>
</evidence>
<dbReference type="SUPFAM" id="SSF51445">
    <property type="entry name" value="(Trans)glycosidases"/>
    <property type="match status" value="1"/>
</dbReference>
<dbReference type="Gene3D" id="2.60.40.1180">
    <property type="entry name" value="Golgi alpha-mannosidase II"/>
    <property type="match status" value="1"/>
</dbReference>
<accession>A0AAD9NGB6</accession>
<dbReference type="InterPro" id="IPR013780">
    <property type="entry name" value="Glyco_hydro_b"/>
</dbReference>
<comment type="caution">
    <text evidence="8">The sequence shown here is derived from an EMBL/GenBank/DDBJ whole genome shotgun (WGS) entry which is preliminary data.</text>
</comment>
<keyword evidence="9" id="KW-1185">Reference proteome</keyword>
<sequence length="332" mass="37139">MITSGIGSAGSPFDADSYNFPGVPYTEENFNLHFGPDPTCPTSDGEIWDYNDPVQTRNCMLAGLRDLRQDLIYVRNQIVAYLNKLIDWGVAGFRYGAELGDVINKKNGQIMAYLSNFGEAWGFTSAVHAVAFLSNHDNQRGHGGGGDRVLTFWDPKNYKMGYVFMLGWEYGHIRIMSSYYWERDIQPDGPPSDSNGNTNHVVCFENPGWVCEHRWRQVKNMVKFHNVALGYRVTRWWDNGANLISWARGTEDGETVGFIVLNNEDSEEDRSYDTGMPPGTYCDVTKCDSNRPPCVGDGGLPCPEIVVDDSGWANIVIGAISTTDDPYVVMHV</sequence>
<dbReference type="InterPro" id="IPR006048">
    <property type="entry name" value="A-amylase/branching_C"/>
</dbReference>
<dbReference type="GO" id="GO:0005975">
    <property type="term" value="P:carbohydrate metabolic process"/>
    <property type="evidence" value="ECO:0007669"/>
    <property type="project" value="InterPro"/>
</dbReference>
<evidence type="ECO:0000256" key="2">
    <source>
        <dbReference type="ARBA" id="ARBA00001913"/>
    </source>
</evidence>
<dbReference type="EC" id="3.2.1.1" evidence="4"/>